<evidence type="ECO:0000256" key="1">
    <source>
        <dbReference type="SAM" id="Phobius"/>
    </source>
</evidence>
<feature type="transmembrane region" description="Helical" evidence="1">
    <location>
        <begin position="71"/>
        <end position="89"/>
    </location>
</feature>
<keyword evidence="1" id="KW-1133">Transmembrane helix</keyword>
<accession>A0AAD2AJJ1</accession>
<feature type="signal peptide" evidence="2">
    <location>
        <begin position="1"/>
        <end position="19"/>
    </location>
</feature>
<evidence type="ECO:0000256" key="2">
    <source>
        <dbReference type="SAM" id="SignalP"/>
    </source>
</evidence>
<evidence type="ECO:0000313" key="4">
    <source>
        <dbReference type="Proteomes" id="UP000834106"/>
    </source>
</evidence>
<dbReference type="PANTHER" id="PTHR33659:SF11">
    <property type="entry name" value="TRANSMEMBRANE PROTEIN"/>
    <property type="match status" value="1"/>
</dbReference>
<keyword evidence="1" id="KW-0472">Membrane</keyword>
<sequence>MEQISFLLVLAYAVVALYAVAVTVSDQSPDPTPDAGDAFSLTVSSAVIGTSVLFSLFALNPMAQISIAKSLLLAYAVVAISAAAVTVSAQGPAPSPDAGDALSLPVSGAIIGTSLLFSLFAILRH</sequence>
<feature type="transmembrane region" description="Helical" evidence="1">
    <location>
        <begin position="37"/>
        <end position="59"/>
    </location>
</feature>
<feature type="transmembrane region" description="Helical" evidence="1">
    <location>
        <begin position="101"/>
        <end position="123"/>
    </location>
</feature>
<keyword evidence="1" id="KW-0812">Transmembrane</keyword>
<proteinExistence type="predicted"/>
<organism evidence="3 4">
    <name type="scientific">Fraxinus pennsylvanica</name>
    <dbReference type="NCBI Taxonomy" id="56036"/>
    <lineage>
        <taxon>Eukaryota</taxon>
        <taxon>Viridiplantae</taxon>
        <taxon>Streptophyta</taxon>
        <taxon>Embryophyta</taxon>
        <taxon>Tracheophyta</taxon>
        <taxon>Spermatophyta</taxon>
        <taxon>Magnoliopsida</taxon>
        <taxon>eudicotyledons</taxon>
        <taxon>Gunneridae</taxon>
        <taxon>Pentapetalae</taxon>
        <taxon>asterids</taxon>
        <taxon>lamiids</taxon>
        <taxon>Lamiales</taxon>
        <taxon>Oleaceae</taxon>
        <taxon>Oleeae</taxon>
        <taxon>Fraxinus</taxon>
    </lineage>
</organism>
<keyword evidence="2" id="KW-0732">Signal</keyword>
<dbReference type="Proteomes" id="UP000834106">
    <property type="component" value="Chromosome 23"/>
</dbReference>
<protein>
    <submittedName>
        <fullName evidence="3">Uncharacterized protein</fullName>
    </submittedName>
</protein>
<dbReference type="PANTHER" id="PTHR33659">
    <property type="entry name" value="PROTEIN, PUTATIVE-RELATED-RELATED"/>
    <property type="match status" value="1"/>
</dbReference>
<name>A0AAD2AJJ1_9LAMI</name>
<reference evidence="3" key="1">
    <citation type="submission" date="2023-05" db="EMBL/GenBank/DDBJ databases">
        <authorList>
            <person name="Huff M."/>
        </authorList>
    </citation>
    <scope>NUCLEOTIDE SEQUENCE</scope>
</reference>
<keyword evidence="4" id="KW-1185">Reference proteome</keyword>
<feature type="chain" id="PRO_5042271480" evidence="2">
    <location>
        <begin position="20"/>
        <end position="125"/>
    </location>
</feature>
<dbReference type="AlphaFoldDB" id="A0AAD2AJJ1"/>
<dbReference type="EMBL" id="OU503058">
    <property type="protein sequence ID" value="CAI9787551.1"/>
    <property type="molecule type" value="Genomic_DNA"/>
</dbReference>
<gene>
    <name evidence="3" type="ORF">FPE_LOCUS34981</name>
</gene>
<evidence type="ECO:0000313" key="3">
    <source>
        <dbReference type="EMBL" id="CAI9787551.1"/>
    </source>
</evidence>